<keyword evidence="6 7" id="KW-0012">Acyltransferase</keyword>
<dbReference type="FunCoup" id="A0A1V9Y043">
    <property type="interactions" value="1730"/>
</dbReference>
<evidence type="ECO:0000256" key="1">
    <source>
        <dbReference type="ARBA" id="ARBA00004141"/>
    </source>
</evidence>
<evidence type="ECO:0000256" key="6">
    <source>
        <dbReference type="ARBA" id="ARBA00023315"/>
    </source>
</evidence>
<accession>A0A1V9Y043</accession>
<feature type="transmembrane region" description="Helical" evidence="7">
    <location>
        <begin position="64"/>
        <end position="89"/>
    </location>
</feature>
<proteinExistence type="inferred from homology"/>
<protein>
    <recommendedName>
        <fullName evidence="7">Palmitoyltransferase</fullName>
        <ecNumber evidence="7">2.3.1.225</ecNumber>
    </recommendedName>
</protein>
<name>A0A1V9Y043_9ACAR</name>
<feature type="domain" description="Palmitoyltransferase DHHC" evidence="8">
    <location>
        <begin position="104"/>
        <end position="257"/>
    </location>
</feature>
<dbReference type="Pfam" id="PF01529">
    <property type="entry name" value="DHHC"/>
    <property type="match status" value="1"/>
</dbReference>
<sequence length="436" mass="50101">MTTLTMNAERHKSESGSIATLGHRLLHWGPLAAMAIIKFVFFTCVYLTSWWWPPYDTVGGTINYVMYMVAVGLILYNFLCSVGAGAGFVPKGWRPKDPKAEELLQYCALCEGFKPPRAHHCRRCRRCVMKMDHHCPWINTCVGHRNHRNFIAFLLFCVTGSIHSIILLGCGLHKAYNVRWYEDMEAVYVHKLRSRGLVYPPPGYQPPPLVYVSFEVIIAVVLSIGLALGVIISLGSLLYFQLKIVIRNETGIEAWINQKAEMRLEEMSKSPKEWKYPYDLGWKENIRMVLAWWVPDGDGIEWPVREGCNQYTLTVEQKVQKDDKRLRRRPYVVTRTYYGGYFPWCGHGCCACIRTPLNDEPRLRLQIGQMILVTRWKRYWLYGELTPATLGKTSPFAVSSTTQSPYNGNPLDPPKGWFPRSCAVQCVRPQPIKKIQ</sequence>
<dbReference type="GO" id="GO:0016020">
    <property type="term" value="C:membrane"/>
    <property type="evidence" value="ECO:0007669"/>
    <property type="project" value="UniProtKB-SubCell"/>
</dbReference>
<evidence type="ECO:0000256" key="7">
    <source>
        <dbReference type="RuleBase" id="RU079119"/>
    </source>
</evidence>
<evidence type="ECO:0000313" key="9">
    <source>
        <dbReference type="EMBL" id="OQR79089.1"/>
    </source>
</evidence>
<dbReference type="InParanoid" id="A0A1V9Y043"/>
<comment type="subcellular location">
    <subcellularLocation>
        <location evidence="1">Membrane</location>
        <topology evidence="1">Multi-pass membrane protein</topology>
    </subcellularLocation>
</comment>
<organism evidence="9 10">
    <name type="scientific">Tropilaelaps mercedesae</name>
    <dbReference type="NCBI Taxonomy" id="418985"/>
    <lineage>
        <taxon>Eukaryota</taxon>
        <taxon>Metazoa</taxon>
        <taxon>Ecdysozoa</taxon>
        <taxon>Arthropoda</taxon>
        <taxon>Chelicerata</taxon>
        <taxon>Arachnida</taxon>
        <taxon>Acari</taxon>
        <taxon>Parasitiformes</taxon>
        <taxon>Mesostigmata</taxon>
        <taxon>Gamasina</taxon>
        <taxon>Dermanyssoidea</taxon>
        <taxon>Laelapidae</taxon>
        <taxon>Tropilaelaps</taxon>
    </lineage>
</organism>
<comment type="caution">
    <text evidence="9">The sequence shown here is derived from an EMBL/GenBank/DDBJ whole genome shotgun (WGS) entry which is preliminary data.</text>
</comment>
<evidence type="ECO:0000256" key="3">
    <source>
        <dbReference type="ARBA" id="ARBA00022692"/>
    </source>
</evidence>
<dbReference type="PANTHER" id="PTHR12246">
    <property type="entry name" value="PALMITOYLTRANSFERASE ZDHHC16"/>
    <property type="match status" value="1"/>
</dbReference>
<dbReference type="InterPro" id="IPR039859">
    <property type="entry name" value="PFA4/ZDH16/20/ERF2-like"/>
</dbReference>
<dbReference type="InterPro" id="IPR001594">
    <property type="entry name" value="Palmitoyltrfase_DHHC"/>
</dbReference>
<dbReference type="AlphaFoldDB" id="A0A1V9Y043"/>
<feature type="transmembrane region" description="Helical" evidence="7">
    <location>
        <begin position="31"/>
        <end position="52"/>
    </location>
</feature>
<evidence type="ECO:0000256" key="2">
    <source>
        <dbReference type="ARBA" id="ARBA00022679"/>
    </source>
</evidence>
<keyword evidence="10" id="KW-1185">Reference proteome</keyword>
<dbReference type="EMBL" id="MNPL01001496">
    <property type="protein sequence ID" value="OQR79089.1"/>
    <property type="molecule type" value="Genomic_DNA"/>
</dbReference>
<dbReference type="PROSITE" id="PS50216">
    <property type="entry name" value="DHHC"/>
    <property type="match status" value="1"/>
</dbReference>
<evidence type="ECO:0000256" key="4">
    <source>
        <dbReference type="ARBA" id="ARBA00022989"/>
    </source>
</evidence>
<gene>
    <name evidence="9" type="ORF">BIW11_05974</name>
</gene>
<dbReference type="OrthoDB" id="331948at2759"/>
<feature type="transmembrane region" description="Helical" evidence="7">
    <location>
        <begin position="150"/>
        <end position="176"/>
    </location>
</feature>
<reference evidence="9 10" key="1">
    <citation type="journal article" date="2017" name="Gigascience">
        <title>Draft genome of the honey bee ectoparasitic mite, Tropilaelaps mercedesae, is shaped by the parasitic life history.</title>
        <authorList>
            <person name="Dong X."/>
            <person name="Armstrong S.D."/>
            <person name="Xia D."/>
            <person name="Makepeace B.L."/>
            <person name="Darby A.C."/>
            <person name="Kadowaki T."/>
        </authorList>
    </citation>
    <scope>NUCLEOTIDE SEQUENCE [LARGE SCALE GENOMIC DNA]</scope>
    <source>
        <strain evidence="9">Wuxi-XJTLU</strain>
    </source>
</reference>
<evidence type="ECO:0000256" key="5">
    <source>
        <dbReference type="ARBA" id="ARBA00023136"/>
    </source>
</evidence>
<comment type="domain">
    <text evidence="7">The DHHC domain is required for palmitoyltransferase activity.</text>
</comment>
<keyword evidence="5 7" id="KW-0472">Membrane</keyword>
<comment type="catalytic activity">
    <reaction evidence="7">
        <text>L-cysteinyl-[protein] + hexadecanoyl-CoA = S-hexadecanoyl-L-cysteinyl-[protein] + CoA</text>
        <dbReference type="Rhea" id="RHEA:36683"/>
        <dbReference type="Rhea" id="RHEA-COMP:10131"/>
        <dbReference type="Rhea" id="RHEA-COMP:11032"/>
        <dbReference type="ChEBI" id="CHEBI:29950"/>
        <dbReference type="ChEBI" id="CHEBI:57287"/>
        <dbReference type="ChEBI" id="CHEBI:57379"/>
        <dbReference type="ChEBI" id="CHEBI:74151"/>
        <dbReference type="EC" id="2.3.1.225"/>
    </reaction>
</comment>
<dbReference type="STRING" id="418985.A0A1V9Y043"/>
<dbReference type="GO" id="GO:0019706">
    <property type="term" value="F:protein-cysteine S-palmitoyltransferase activity"/>
    <property type="evidence" value="ECO:0007669"/>
    <property type="project" value="UniProtKB-EC"/>
</dbReference>
<keyword evidence="4 7" id="KW-1133">Transmembrane helix</keyword>
<feature type="transmembrane region" description="Helical" evidence="7">
    <location>
        <begin position="216"/>
        <end position="240"/>
    </location>
</feature>
<evidence type="ECO:0000259" key="8">
    <source>
        <dbReference type="Pfam" id="PF01529"/>
    </source>
</evidence>
<keyword evidence="3 7" id="KW-0812">Transmembrane</keyword>
<dbReference type="EC" id="2.3.1.225" evidence="7"/>
<evidence type="ECO:0000313" key="10">
    <source>
        <dbReference type="Proteomes" id="UP000192247"/>
    </source>
</evidence>
<keyword evidence="2 7" id="KW-0808">Transferase</keyword>
<dbReference type="Proteomes" id="UP000192247">
    <property type="component" value="Unassembled WGS sequence"/>
</dbReference>
<comment type="similarity">
    <text evidence="7">Belongs to the DHHC palmitoyltransferase family.</text>
</comment>